<reference evidence="2 3" key="1">
    <citation type="journal article" date="2012" name="BMC Genomics">
        <title>Genomic sequence analysis and characterization of Sneathia amnii sp. nov.</title>
        <authorList>
            <consortium name="Vaginal Microbiome Consortium (additional members)"/>
            <person name="Harwich M.D.Jr."/>
            <person name="Serrano M.G."/>
            <person name="Fettweis J.M."/>
            <person name="Alves J.M."/>
            <person name="Reimers M.A."/>
            <person name="Buck G.A."/>
            <person name="Jefferson K.K."/>
        </authorList>
    </citation>
    <scope>NUCLEOTIDE SEQUENCE [LARGE SCALE GENOMIC DNA]</scope>
    <source>
        <strain evidence="2 3">SN35</strain>
    </source>
</reference>
<organism evidence="2 3">
    <name type="scientific">Sneathia vaginalis</name>
    <dbReference type="NCBI Taxonomy" id="187101"/>
    <lineage>
        <taxon>Bacteria</taxon>
        <taxon>Fusobacteriati</taxon>
        <taxon>Fusobacteriota</taxon>
        <taxon>Fusobacteriia</taxon>
        <taxon>Fusobacteriales</taxon>
        <taxon>Leptotrichiaceae</taxon>
        <taxon>Sneathia</taxon>
    </lineage>
</organism>
<keyword evidence="3" id="KW-1185">Reference proteome</keyword>
<accession>A0A0E3ZCB3</accession>
<protein>
    <submittedName>
        <fullName evidence="2">Uncharacterized protein</fullName>
    </submittedName>
</protein>
<dbReference type="KEGG" id="sns:VC03_06105"/>
<dbReference type="Proteomes" id="UP000033103">
    <property type="component" value="Chromosome"/>
</dbReference>
<evidence type="ECO:0000256" key="1">
    <source>
        <dbReference type="SAM" id="SignalP"/>
    </source>
</evidence>
<gene>
    <name evidence="2" type="ORF">VC03_06105</name>
</gene>
<feature type="chain" id="PRO_5002416298" evidence="1">
    <location>
        <begin position="22"/>
        <end position="220"/>
    </location>
</feature>
<keyword evidence="1" id="KW-0732">Signal</keyword>
<dbReference type="PATRIC" id="fig|1069640.6.peg.1212"/>
<dbReference type="AlphaFoldDB" id="A0A0E3ZCB3"/>
<evidence type="ECO:0000313" key="2">
    <source>
        <dbReference type="EMBL" id="AKC96040.1"/>
    </source>
</evidence>
<feature type="signal peptide" evidence="1">
    <location>
        <begin position="1"/>
        <end position="21"/>
    </location>
</feature>
<sequence length="220" mass="25613">MKKIYLLLNIFFALNSFSINCKLLNELALNKANKVNKKFTLDKLTAYKLEKIDEMLSDVLKTSEQLVPKQCWYIDIKGIKKEEFPLAKNAIKVSVLANSTINPNLNVFIQKDQEAFNDIVSLVKEYGIKNVYPYSNEKDLIKDILKIKGSNSSLFHRRILLLTSSKNMRVEYSKLIDALEDNKEDMVIDNFAYLYNDTQEKYEFSTKQDILNSYNQIHCK</sequence>
<dbReference type="HOGENOM" id="CLU_1255270_0_0_0"/>
<proteinExistence type="predicted"/>
<dbReference type="EMBL" id="CP011280">
    <property type="protein sequence ID" value="AKC96040.1"/>
    <property type="molecule type" value="Genomic_DNA"/>
</dbReference>
<evidence type="ECO:0000313" key="3">
    <source>
        <dbReference type="Proteomes" id="UP000033103"/>
    </source>
</evidence>
<name>A0A0E3ZCB3_9FUSO</name>
<dbReference type="OrthoDB" id="9553508at2"/>
<dbReference type="RefSeq" id="WP_046329144.1">
    <property type="nucleotide sequence ID" value="NZ_CP011280.1"/>
</dbReference>